<comment type="similarity">
    <text evidence="6">Belongs to the drug/metabolite transporter (DMT) superfamily. Small multidrug resistance (SMR) (TC 2.A.7.1) family.</text>
</comment>
<feature type="transmembrane region" description="Helical" evidence="7">
    <location>
        <begin position="31"/>
        <end position="52"/>
    </location>
</feature>
<reference evidence="8 9" key="1">
    <citation type="submission" date="2020-11" db="EMBL/GenBank/DDBJ databases">
        <authorList>
            <person name="Peeters C."/>
        </authorList>
    </citation>
    <scope>NUCLEOTIDE SEQUENCE [LARGE SCALE GENOMIC DNA]</scope>
    <source>
        <strain evidence="8 9">LMG 7974</strain>
    </source>
</reference>
<keyword evidence="9" id="KW-1185">Reference proteome</keyword>
<evidence type="ECO:0000256" key="5">
    <source>
        <dbReference type="ARBA" id="ARBA00023136"/>
    </source>
</evidence>
<evidence type="ECO:0000256" key="4">
    <source>
        <dbReference type="ARBA" id="ARBA00022989"/>
    </source>
</evidence>
<proteinExistence type="inferred from homology"/>
<dbReference type="RefSeq" id="WP_229932090.1">
    <property type="nucleotide sequence ID" value="NZ_CAJHOF010000002.1"/>
</dbReference>
<name>A0ABN7K7L5_9BACT</name>
<comment type="caution">
    <text evidence="8">The sequence shown here is derived from an EMBL/GenBank/DDBJ whole genome shotgun (WGS) entry which is preliminary data.</text>
</comment>
<dbReference type="PANTHER" id="PTHR30561">
    <property type="entry name" value="SMR FAMILY PROTON-DEPENDENT DRUG EFFLUX TRANSPORTER SUGE"/>
    <property type="match status" value="1"/>
</dbReference>
<organism evidence="8 9">
    <name type="scientific">Campylobacter majalis</name>
    <dbReference type="NCBI Taxonomy" id="2790656"/>
    <lineage>
        <taxon>Bacteria</taxon>
        <taxon>Pseudomonadati</taxon>
        <taxon>Campylobacterota</taxon>
        <taxon>Epsilonproteobacteria</taxon>
        <taxon>Campylobacterales</taxon>
        <taxon>Campylobacteraceae</taxon>
        <taxon>Campylobacter</taxon>
    </lineage>
</organism>
<evidence type="ECO:0000256" key="6">
    <source>
        <dbReference type="RuleBase" id="RU003942"/>
    </source>
</evidence>
<feature type="transmembrane region" description="Helical" evidence="7">
    <location>
        <begin position="86"/>
        <end position="105"/>
    </location>
</feature>
<sequence length="135" mass="14540">MSKLNFAWLLVILGGVVEVFWVTGLKHADTLATYALTGVGVLFSFSAMIMACKNLEVSVVYAVFVGIGASGVVLNEMILFGEPFSVIKVSLIALLMLSVIGLKFSSKQNDEKIVKNISKDLGLDELQDEIIQGAK</sequence>
<dbReference type="InterPro" id="IPR037185">
    <property type="entry name" value="EmrE-like"/>
</dbReference>
<keyword evidence="4 7" id="KW-1133">Transmembrane helix</keyword>
<dbReference type="Proteomes" id="UP000789803">
    <property type="component" value="Unassembled WGS sequence"/>
</dbReference>
<accession>A0ABN7K7L5</accession>
<evidence type="ECO:0000256" key="7">
    <source>
        <dbReference type="SAM" id="Phobius"/>
    </source>
</evidence>
<keyword evidence="2" id="KW-1003">Cell membrane</keyword>
<dbReference type="Pfam" id="PF00893">
    <property type="entry name" value="Multi_Drug_Res"/>
    <property type="match status" value="1"/>
</dbReference>
<dbReference type="Gene3D" id="1.10.3730.20">
    <property type="match status" value="1"/>
</dbReference>
<gene>
    <name evidence="8" type="ORF">LMG7974_00266</name>
</gene>
<evidence type="ECO:0000313" key="9">
    <source>
        <dbReference type="Proteomes" id="UP000789803"/>
    </source>
</evidence>
<evidence type="ECO:0000256" key="3">
    <source>
        <dbReference type="ARBA" id="ARBA00022692"/>
    </source>
</evidence>
<comment type="subcellular location">
    <subcellularLocation>
        <location evidence="1 6">Cell membrane</location>
        <topology evidence="1 6">Multi-pass membrane protein</topology>
    </subcellularLocation>
</comment>
<dbReference type="EMBL" id="CAJHOF010000002">
    <property type="protein sequence ID" value="CAD7287378.1"/>
    <property type="molecule type" value="Genomic_DNA"/>
</dbReference>
<dbReference type="InterPro" id="IPR045324">
    <property type="entry name" value="Small_multidrug_res"/>
</dbReference>
<dbReference type="PANTHER" id="PTHR30561:SF7">
    <property type="entry name" value="GUANIDINIUM EFFLUX SYSTEM SUBUNIT GDNC-RELATED"/>
    <property type="match status" value="1"/>
</dbReference>
<evidence type="ECO:0000256" key="1">
    <source>
        <dbReference type="ARBA" id="ARBA00004651"/>
    </source>
</evidence>
<keyword evidence="5 7" id="KW-0472">Membrane</keyword>
<evidence type="ECO:0000256" key="2">
    <source>
        <dbReference type="ARBA" id="ARBA00022475"/>
    </source>
</evidence>
<dbReference type="InterPro" id="IPR000390">
    <property type="entry name" value="Small_drug/metabolite_transptr"/>
</dbReference>
<keyword evidence="3 6" id="KW-0812">Transmembrane</keyword>
<feature type="transmembrane region" description="Helical" evidence="7">
    <location>
        <begin position="59"/>
        <end position="80"/>
    </location>
</feature>
<evidence type="ECO:0000313" key="8">
    <source>
        <dbReference type="EMBL" id="CAD7287378.1"/>
    </source>
</evidence>
<evidence type="ECO:0008006" key="10">
    <source>
        <dbReference type="Google" id="ProtNLM"/>
    </source>
</evidence>
<feature type="transmembrane region" description="Helical" evidence="7">
    <location>
        <begin position="7"/>
        <end position="25"/>
    </location>
</feature>
<protein>
    <recommendedName>
        <fullName evidence="10">Multidrug efflux SMR transporter</fullName>
    </recommendedName>
</protein>
<dbReference type="SUPFAM" id="SSF103481">
    <property type="entry name" value="Multidrug resistance efflux transporter EmrE"/>
    <property type="match status" value="1"/>
</dbReference>